<gene>
    <name evidence="2" type="ORF">KSX_38870</name>
</gene>
<feature type="domain" description="AB hydrolase-1" evidence="1">
    <location>
        <begin position="29"/>
        <end position="267"/>
    </location>
</feature>
<organism evidence="2 3">
    <name type="scientific">Ktedonospora formicarum</name>
    <dbReference type="NCBI Taxonomy" id="2778364"/>
    <lineage>
        <taxon>Bacteria</taxon>
        <taxon>Bacillati</taxon>
        <taxon>Chloroflexota</taxon>
        <taxon>Ktedonobacteria</taxon>
        <taxon>Ktedonobacterales</taxon>
        <taxon>Ktedonobacteraceae</taxon>
        <taxon>Ktedonospora</taxon>
    </lineage>
</organism>
<dbReference type="Proteomes" id="UP000612362">
    <property type="component" value="Unassembled WGS sequence"/>
</dbReference>
<dbReference type="Gene3D" id="3.40.50.1820">
    <property type="entry name" value="alpha/beta hydrolase"/>
    <property type="match status" value="1"/>
</dbReference>
<evidence type="ECO:0000313" key="3">
    <source>
        <dbReference type="Proteomes" id="UP000612362"/>
    </source>
</evidence>
<accession>A0A8J3I5G8</accession>
<reference evidence="2" key="1">
    <citation type="submission" date="2020-10" db="EMBL/GenBank/DDBJ databases">
        <title>Taxonomic study of unclassified bacteria belonging to the class Ktedonobacteria.</title>
        <authorList>
            <person name="Yabe S."/>
            <person name="Wang C.M."/>
            <person name="Zheng Y."/>
            <person name="Sakai Y."/>
            <person name="Cavaletti L."/>
            <person name="Monciardini P."/>
            <person name="Donadio S."/>
        </authorList>
    </citation>
    <scope>NUCLEOTIDE SEQUENCE</scope>
    <source>
        <strain evidence="2">SOSP1-1</strain>
    </source>
</reference>
<evidence type="ECO:0000259" key="1">
    <source>
        <dbReference type="Pfam" id="PF00561"/>
    </source>
</evidence>
<comment type="caution">
    <text evidence="2">The sequence shown here is derived from an EMBL/GenBank/DDBJ whole genome shotgun (WGS) entry which is preliminary data.</text>
</comment>
<sequence>MSQVPYTTETVLSGGTLIGYRQLGRGPGLILLHGSMQTSQHYMRLAIALSSAFTVYLPDRRGRGLSGSHDNQNAIANHCNDLDALLARTGAHFVFGSSSGGLIALCAALTLPSIHRVAVYDPALSLNGSLPTSWIPAYEREVARGRLAQAMVTSLKGLKISQEVDRLPRWLLLPLIKSTLRKEKGTLEPNALPLEVLIPLLRGDIQLSIETDSTLERFRVISAEVLLLGGGKSPTFLHEAVDALENTLPRVERIEYADLGHDGPDEGAPERISKDLHMFFAHEDRVPTV</sequence>
<dbReference type="GO" id="GO:0016787">
    <property type="term" value="F:hydrolase activity"/>
    <property type="evidence" value="ECO:0007669"/>
    <property type="project" value="UniProtKB-KW"/>
</dbReference>
<dbReference type="PANTHER" id="PTHR43194:SF5">
    <property type="entry name" value="PIMELOYL-[ACYL-CARRIER PROTEIN] METHYL ESTER ESTERASE"/>
    <property type="match status" value="1"/>
</dbReference>
<dbReference type="InterPro" id="IPR000073">
    <property type="entry name" value="AB_hydrolase_1"/>
</dbReference>
<keyword evidence="2" id="KW-0378">Hydrolase</keyword>
<keyword evidence="3" id="KW-1185">Reference proteome</keyword>
<dbReference type="InterPro" id="IPR029058">
    <property type="entry name" value="AB_hydrolase_fold"/>
</dbReference>
<dbReference type="EMBL" id="BNJF01000002">
    <property type="protein sequence ID" value="GHO45724.1"/>
    <property type="molecule type" value="Genomic_DNA"/>
</dbReference>
<dbReference type="RefSeq" id="WP_236031557.1">
    <property type="nucleotide sequence ID" value="NZ_BNJF01000002.1"/>
</dbReference>
<dbReference type="AlphaFoldDB" id="A0A8J3I5G8"/>
<name>A0A8J3I5G8_9CHLR</name>
<dbReference type="Pfam" id="PF00561">
    <property type="entry name" value="Abhydrolase_1"/>
    <property type="match status" value="1"/>
</dbReference>
<dbReference type="InterPro" id="IPR050228">
    <property type="entry name" value="Carboxylesterase_BioH"/>
</dbReference>
<protein>
    <submittedName>
        <fullName evidence="2">Alpha/beta hydrolase</fullName>
    </submittedName>
</protein>
<dbReference type="SUPFAM" id="SSF53474">
    <property type="entry name" value="alpha/beta-Hydrolases"/>
    <property type="match status" value="1"/>
</dbReference>
<evidence type="ECO:0000313" key="2">
    <source>
        <dbReference type="EMBL" id="GHO45724.1"/>
    </source>
</evidence>
<proteinExistence type="predicted"/>
<dbReference type="PANTHER" id="PTHR43194">
    <property type="entry name" value="HYDROLASE ALPHA/BETA FOLD FAMILY"/>
    <property type="match status" value="1"/>
</dbReference>